<accession>A0ACC4APD6</accession>
<name>A0ACC4APD6_POPAL</name>
<organism evidence="1 2">
    <name type="scientific">Populus alba</name>
    <name type="common">White poplar</name>
    <dbReference type="NCBI Taxonomy" id="43335"/>
    <lineage>
        <taxon>Eukaryota</taxon>
        <taxon>Viridiplantae</taxon>
        <taxon>Streptophyta</taxon>
        <taxon>Embryophyta</taxon>
        <taxon>Tracheophyta</taxon>
        <taxon>Spermatophyta</taxon>
        <taxon>Magnoliopsida</taxon>
        <taxon>eudicotyledons</taxon>
        <taxon>Gunneridae</taxon>
        <taxon>Pentapetalae</taxon>
        <taxon>rosids</taxon>
        <taxon>fabids</taxon>
        <taxon>Malpighiales</taxon>
        <taxon>Salicaceae</taxon>
        <taxon>Saliceae</taxon>
        <taxon>Populus</taxon>
    </lineage>
</organism>
<gene>
    <name evidence="1" type="ORF">D5086_030697</name>
</gene>
<protein>
    <submittedName>
        <fullName evidence="1">Uncharacterized protein</fullName>
    </submittedName>
</protein>
<proteinExistence type="predicted"/>
<keyword evidence="2" id="KW-1185">Reference proteome</keyword>
<evidence type="ECO:0000313" key="2">
    <source>
        <dbReference type="Proteomes" id="UP000309997"/>
    </source>
</evidence>
<evidence type="ECO:0000313" key="1">
    <source>
        <dbReference type="EMBL" id="KAL3568046.1"/>
    </source>
</evidence>
<dbReference type="Proteomes" id="UP000309997">
    <property type="component" value="Unassembled WGS sequence"/>
</dbReference>
<reference evidence="1 2" key="1">
    <citation type="journal article" date="2024" name="Plant Biotechnol. J.">
        <title>Genome and CRISPR/Cas9 system of a widespread forest tree (Populus alba) in the world.</title>
        <authorList>
            <person name="Liu Y.J."/>
            <person name="Jiang P.F."/>
            <person name="Han X.M."/>
            <person name="Li X.Y."/>
            <person name="Wang H.M."/>
            <person name="Wang Y.J."/>
            <person name="Wang X.X."/>
            <person name="Zeng Q.Y."/>
        </authorList>
    </citation>
    <scope>NUCLEOTIDE SEQUENCE [LARGE SCALE GENOMIC DNA]</scope>
    <source>
        <strain evidence="2">cv. PAL-ZL1</strain>
    </source>
</reference>
<comment type="caution">
    <text evidence="1">The sequence shown here is derived from an EMBL/GenBank/DDBJ whole genome shotgun (WGS) entry which is preliminary data.</text>
</comment>
<dbReference type="EMBL" id="RCHU02000017">
    <property type="protein sequence ID" value="KAL3568046.1"/>
    <property type="molecule type" value="Genomic_DNA"/>
</dbReference>
<sequence>MKMFCRWFRSLEKRLASARAFVREEFTMSQTSHARVIIFDHPFLSFPLEGYGNYYLLSLHKILGHNTPVNSQGITKLEELAGIGSRLLNGYQQALEFLRRPPIDETSQLIKNIIKANETKMVKSYIEAGCINVHDSIQNTNKLHTCLLGLHNHLSKAKSLLNELEHLLEDLSGEIKTANLCLPPLKNEDCGDQLYQQITTDQSSFELGELEMTNYAVLMGIIYSMVKQDYVMQERIVNSLNLKSLSGELESYCLNSTVLCSTCESVLLICMLFLFFRSVCFVVKNKPSSTLLTAIFSSSEALPLNLSITNDLLYLILGFLSRVDPAFVLVELQSHHLDLANGGRVK</sequence>